<feature type="domain" description="RNase H type-2" evidence="17">
    <location>
        <begin position="6"/>
        <end position="187"/>
    </location>
</feature>
<dbReference type="HAMAP" id="MF_00052_B">
    <property type="entry name" value="RNase_HII_B"/>
    <property type="match status" value="1"/>
</dbReference>
<dbReference type="Proteomes" id="UP001320768">
    <property type="component" value="Unassembled WGS sequence"/>
</dbReference>
<evidence type="ECO:0000256" key="15">
    <source>
        <dbReference type="PROSITE-ProRule" id="PRU01319"/>
    </source>
</evidence>
<dbReference type="GO" id="GO:0004523">
    <property type="term" value="F:RNA-DNA hybrid ribonuclease activity"/>
    <property type="evidence" value="ECO:0007669"/>
    <property type="project" value="UniProtKB-EC"/>
</dbReference>
<dbReference type="InterPro" id="IPR024567">
    <property type="entry name" value="RNase_HII/HIII_dom"/>
</dbReference>
<dbReference type="Gene3D" id="3.30.420.10">
    <property type="entry name" value="Ribonuclease H-like superfamily/Ribonuclease H"/>
    <property type="match status" value="1"/>
</dbReference>
<dbReference type="EMBL" id="JAKUDN010000002">
    <property type="protein sequence ID" value="MCP8352088.1"/>
    <property type="molecule type" value="Genomic_DNA"/>
</dbReference>
<sequence>MYTFSEIIAGVDEAGRGPLAGPVVAAAVILEQPILGLNDSKKLTRLKRAQLFSVITKESRAWSFAVGSVAEIDRVNILQATKLAMARAVNQLLIVPDKVLVDGRDTIDIPMPCQAIVKGDQKELAIMAASIVAKHIRDHIMDAMSQRYPGYGFHTHAGYGTVKHRAAIGALGVLPHHRKSFCKVPEN</sequence>
<feature type="binding site" evidence="14 15">
    <location>
        <position position="13"/>
    </location>
    <ligand>
        <name>a divalent metal cation</name>
        <dbReference type="ChEBI" id="CHEBI:60240"/>
    </ligand>
</feature>
<evidence type="ECO:0000256" key="2">
    <source>
        <dbReference type="ARBA" id="ARBA00001946"/>
    </source>
</evidence>
<evidence type="ECO:0000256" key="7">
    <source>
        <dbReference type="ARBA" id="ARBA00019179"/>
    </source>
</evidence>
<gene>
    <name evidence="14" type="primary">rnhB</name>
    <name evidence="18" type="ORF">MKS91_02155</name>
</gene>
<keyword evidence="19" id="KW-1185">Reference proteome</keyword>
<comment type="cofactor">
    <cofactor evidence="14 15">
        <name>Mn(2+)</name>
        <dbReference type="ChEBI" id="CHEBI:29035"/>
    </cofactor>
    <cofactor evidence="14 15">
        <name>Mg(2+)</name>
        <dbReference type="ChEBI" id="CHEBI:18420"/>
    </cofactor>
    <text evidence="14 15">Manganese or magnesium. Binds 1 divalent metal ion per monomer in the absence of substrate. May bind a second metal ion after substrate binding.</text>
</comment>
<name>A0ABT1L5E8_9GAMM</name>
<dbReference type="NCBIfam" id="NF000595">
    <property type="entry name" value="PRK00015.1-3"/>
    <property type="match status" value="1"/>
</dbReference>
<dbReference type="InterPro" id="IPR001352">
    <property type="entry name" value="RNase_HII/HIII"/>
</dbReference>
<dbReference type="CDD" id="cd07182">
    <property type="entry name" value="RNase_HII_bacteria_HII_like"/>
    <property type="match status" value="1"/>
</dbReference>
<keyword evidence="13 14" id="KW-0464">Manganese</keyword>
<dbReference type="InterPro" id="IPR012337">
    <property type="entry name" value="RNaseH-like_sf"/>
</dbReference>
<proteinExistence type="inferred from homology"/>
<dbReference type="EC" id="3.1.26.4" evidence="6 14"/>
<evidence type="ECO:0000259" key="17">
    <source>
        <dbReference type="PROSITE" id="PS51975"/>
    </source>
</evidence>
<evidence type="ECO:0000256" key="8">
    <source>
        <dbReference type="ARBA" id="ARBA00022490"/>
    </source>
</evidence>
<dbReference type="SUPFAM" id="SSF53098">
    <property type="entry name" value="Ribonuclease H-like"/>
    <property type="match status" value="1"/>
</dbReference>
<dbReference type="InterPro" id="IPR036397">
    <property type="entry name" value="RNaseH_sf"/>
</dbReference>
<dbReference type="PANTHER" id="PTHR10954:SF18">
    <property type="entry name" value="RIBONUCLEASE HII"/>
    <property type="match status" value="1"/>
</dbReference>
<evidence type="ECO:0000313" key="19">
    <source>
        <dbReference type="Proteomes" id="UP001320768"/>
    </source>
</evidence>
<evidence type="ECO:0000256" key="6">
    <source>
        <dbReference type="ARBA" id="ARBA00012180"/>
    </source>
</evidence>
<dbReference type="PROSITE" id="PS51975">
    <property type="entry name" value="RNASE_H_2"/>
    <property type="match status" value="1"/>
</dbReference>
<comment type="cofactor">
    <cofactor evidence="2">
        <name>Mg(2+)</name>
        <dbReference type="ChEBI" id="CHEBI:18420"/>
    </cofactor>
</comment>
<feature type="binding site" evidence="14 15">
    <location>
        <position position="12"/>
    </location>
    <ligand>
        <name>a divalent metal cation</name>
        <dbReference type="ChEBI" id="CHEBI:60240"/>
    </ligand>
</feature>
<evidence type="ECO:0000256" key="12">
    <source>
        <dbReference type="ARBA" id="ARBA00022801"/>
    </source>
</evidence>
<evidence type="ECO:0000256" key="4">
    <source>
        <dbReference type="ARBA" id="ARBA00004496"/>
    </source>
</evidence>
<evidence type="ECO:0000256" key="13">
    <source>
        <dbReference type="ARBA" id="ARBA00023211"/>
    </source>
</evidence>
<keyword evidence="10 14" id="KW-0479">Metal-binding</keyword>
<keyword evidence="8 14" id="KW-0963">Cytoplasm</keyword>
<evidence type="ECO:0000256" key="11">
    <source>
        <dbReference type="ARBA" id="ARBA00022759"/>
    </source>
</evidence>
<dbReference type="InterPro" id="IPR022898">
    <property type="entry name" value="RNase_HII"/>
</dbReference>
<evidence type="ECO:0000256" key="14">
    <source>
        <dbReference type="HAMAP-Rule" id="MF_00052"/>
    </source>
</evidence>
<reference evidence="18 19" key="1">
    <citation type="journal article" date="2022" name="Nat. Microbiol.">
        <title>The microbiome of a bacterivorous marine choanoflagellate contains a resource-demanding obligate bacterial associate.</title>
        <authorList>
            <person name="Needham D.M."/>
            <person name="Poirier C."/>
            <person name="Bachy C."/>
            <person name="George E.E."/>
            <person name="Wilken S."/>
            <person name="Yung C.C.M."/>
            <person name="Limardo A.J."/>
            <person name="Morando M."/>
            <person name="Sudek L."/>
            <person name="Malmstrom R.R."/>
            <person name="Keeling P.J."/>
            <person name="Santoro A.E."/>
            <person name="Worden A.Z."/>
        </authorList>
    </citation>
    <scope>NUCLEOTIDE SEQUENCE [LARGE SCALE GENOMIC DNA]</scope>
    <source>
        <strain evidence="18 19">Comchoano-2</strain>
    </source>
</reference>
<evidence type="ECO:0000256" key="10">
    <source>
        <dbReference type="ARBA" id="ARBA00022723"/>
    </source>
</evidence>
<organism evidence="18 19">
    <name type="scientific">Candidatus Synchoanobacter obligatus</name>
    <dbReference type="NCBI Taxonomy" id="2919597"/>
    <lineage>
        <taxon>Bacteria</taxon>
        <taxon>Pseudomonadati</taxon>
        <taxon>Pseudomonadota</taxon>
        <taxon>Gammaproteobacteria</taxon>
        <taxon>Candidatus Comchoanobacterales</taxon>
        <taxon>Candidatus Comchoanobacteraceae</taxon>
        <taxon>Candidatus Synchoanobacter</taxon>
    </lineage>
</organism>
<dbReference type="RefSeq" id="WP_258569198.1">
    <property type="nucleotide sequence ID" value="NZ_JAKUDN010000002.1"/>
</dbReference>
<comment type="caution">
    <text evidence="18">The sequence shown here is derived from an EMBL/GenBank/DDBJ whole genome shotgun (WGS) entry which is preliminary data.</text>
</comment>
<comment type="similarity">
    <text evidence="5 14 16">Belongs to the RNase HII family.</text>
</comment>
<keyword evidence="9 14" id="KW-0540">Nuclease</keyword>
<keyword evidence="11 14" id="KW-0255">Endonuclease</keyword>
<evidence type="ECO:0000256" key="9">
    <source>
        <dbReference type="ARBA" id="ARBA00022722"/>
    </source>
</evidence>
<evidence type="ECO:0000256" key="3">
    <source>
        <dbReference type="ARBA" id="ARBA00004065"/>
    </source>
</evidence>
<feature type="binding site" evidence="14 15">
    <location>
        <position position="102"/>
    </location>
    <ligand>
        <name>a divalent metal cation</name>
        <dbReference type="ChEBI" id="CHEBI:60240"/>
    </ligand>
</feature>
<comment type="function">
    <text evidence="3 14 16">Endonuclease that specifically degrades the RNA of RNA-DNA hybrids.</text>
</comment>
<comment type="catalytic activity">
    <reaction evidence="1 14 15 16">
        <text>Endonucleolytic cleavage to 5'-phosphomonoester.</text>
        <dbReference type="EC" id="3.1.26.4"/>
    </reaction>
</comment>
<dbReference type="Pfam" id="PF01351">
    <property type="entry name" value="RNase_HII"/>
    <property type="match status" value="1"/>
</dbReference>
<keyword evidence="12 14" id="KW-0378">Hydrolase</keyword>
<comment type="subcellular location">
    <subcellularLocation>
        <location evidence="4 14">Cytoplasm</location>
    </subcellularLocation>
</comment>
<evidence type="ECO:0000256" key="5">
    <source>
        <dbReference type="ARBA" id="ARBA00007383"/>
    </source>
</evidence>
<evidence type="ECO:0000256" key="16">
    <source>
        <dbReference type="RuleBase" id="RU003515"/>
    </source>
</evidence>
<evidence type="ECO:0000313" key="18">
    <source>
        <dbReference type="EMBL" id="MCP8352088.1"/>
    </source>
</evidence>
<evidence type="ECO:0000256" key="1">
    <source>
        <dbReference type="ARBA" id="ARBA00000077"/>
    </source>
</evidence>
<protein>
    <recommendedName>
        <fullName evidence="7 14">Ribonuclease HII</fullName>
        <shortName evidence="14">RNase HII</shortName>
        <ecNumber evidence="6 14">3.1.26.4</ecNumber>
    </recommendedName>
</protein>
<dbReference type="PANTHER" id="PTHR10954">
    <property type="entry name" value="RIBONUCLEASE H2 SUBUNIT A"/>
    <property type="match status" value="1"/>
</dbReference>
<accession>A0ABT1L5E8</accession>